<evidence type="ECO:0000313" key="3">
    <source>
        <dbReference type="Proteomes" id="UP001377567"/>
    </source>
</evidence>
<reference evidence="2 3" key="1">
    <citation type="journal article" date="2023" name="Elife">
        <title>Identification of key yeast species and microbe-microbe interactions impacting larval growth of Drosophila in the wild.</title>
        <authorList>
            <person name="Mure A."/>
            <person name="Sugiura Y."/>
            <person name="Maeda R."/>
            <person name="Honda K."/>
            <person name="Sakurai N."/>
            <person name="Takahashi Y."/>
            <person name="Watada M."/>
            <person name="Katoh T."/>
            <person name="Gotoh A."/>
            <person name="Gotoh Y."/>
            <person name="Taniguchi I."/>
            <person name="Nakamura K."/>
            <person name="Hayashi T."/>
            <person name="Katayama T."/>
            <person name="Uemura T."/>
            <person name="Hattori Y."/>
        </authorList>
    </citation>
    <scope>NUCLEOTIDE SEQUENCE [LARGE SCALE GENOMIC DNA]</scope>
    <source>
        <strain evidence="2 3">KH-74</strain>
    </source>
</reference>
<dbReference type="EMBL" id="BTGD01000001">
    <property type="protein sequence ID" value="GMM53539.1"/>
    <property type="molecule type" value="Genomic_DNA"/>
</dbReference>
<evidence type="ECO:0000313" key="2">
    <source>
        <dbReference type="EMBL" id="GMM53539.1"/>
    </source>
</evidence>
<dbReference type="AlphaFoldDB" id="A0AAV5RSM5"/>
<name>A0AAV5RSM5_MAUHU</name>
<sequence>MNIDASSSSFLSGGSGPALLQWGGKFRSLLRSLSVVDAPDGVGWVLVGAGVERDNTAADGEGDDGGDGQADAGVGGGGVALGLGQGGLEGSLGEGSA</sequence>
<dbReference type="Proteomes" id="UP001377567">
    <property type="component" value="Unassembled WGS sequence"/>
</dbReference>
<protein>
    <submittedName>
        <fullName evidence="2">Uncharacterized protein</fullName>
    </submittedName>
</protein>
<comment type="caution">
    <text evidence="2">The sequence shown here is derived from an EMBL/GenBank/DDBJ whole genome shotgun (WGS) entry which is preliminary data.</text>
</comment>
<organism evidence="2 3">
    <name type="scientific">Maudiozyma humilis</name>
    <name type="common">Sour dough yeast</name>
    <name type="synonym">Kazachstania humilis</name>
    <dbReference type="NCBI Taxonomy" id="51915"/>
    <lineage>
        <taxon>Eukaryota</taxon>
        <taxon>Fungi</taxon>
        <taxon>Dikarya</taxon>
        <taxon>Ascomycota</taxon>
        <taxon>Saccharomycotina</taxon>
        <taxon>Saccharomycetes</taxon>
        <taxon>Saccharomycetales</taxon>
        <taxon>Saccharomycetaceae</taxon>
        <taxon>Maudiozyma</taxon>
    </lineage>
</organism>
<keyword evidence="3" id="KW-1185">Reference proteome</keyword>
<feature type="region of interest" description="Disordered" evidence="1">
    <location>
        <begin position="54"/>
        <end position="77"/>
    </location>
</feature>
<gene>
    <name evidence="2" type="ORF">DAKH74_001550</name>
</gene>
<proteinExistence type="predicted"/>
<evidence type="ECO:0000256" key="1">
    <source>
        <dbReference type="SAM" id="MobiDB-lite"/>
    </source>
</evidence>
<accession>A0AAV5RSM5</accession>